<organism evidence="1 2">
    <name type="scientific">Roseovarius marisflavi</name>
    <dbReference type="NCBI Taxonomy" id="1054996"/>
    <lineage>
        <taxon>Bacteria</taxon>
        <taxon>Pseudomonadati</taxon>
        <taxon>Pseudomonadota</taxon>
        <taxon>Alphaproteobacteria</taxon>
        <taxon>Rhodobacterales</taxon>
        <taxon>Roseobacteraceae</taxon>
        <taxon>Roseovarius</taxon>
    </lineage>
</organism>
<dbReference type="AlphaFoldDB" id="A0A1M6YAW7"/>
<evidence type="ECO:0000313" key="1">
    <source>
        <dbReference type="EMBL" id="SHL15368.1"/>
    </source>
</evidence>
<dbReference type="Proteomes" id="UP000184191">
    <property type="component" value="Unassembled WGS sequence"/>
</dbReference>
<sequence>MGLARLTSSLPARWTVWPRDDGAAAYDRHAMTRARTLPCEQAARNIAIYPWFLYFQAQLSATEAILLYAIYDVGTTALEVPSG</sequence>
<dbReference type="EMBL" id="FRBN01000006">
    <property type="protein sequence ID" value="SHL15368.1"/>
    <property type="molecule type" value="Genomic_DNA"/>
</dbReference>
<reference evidence="2" key="1">
    <citation type="submission" date="2016-11" db="EMBL/GenBank/DDBJ databases">
        <authorList>
            <person name="Varghese N."/>
            <person name="Submissions S."/>
        </authorList>
    </citation>
    <scope>NUCLEOTIDE SEQUENCE [LARGE SCALE GENOMIC DNA]</scope>
    <source>
        <strain evidence="2">DSM 29327</strain>
    </source>
</reference>
<dbReference type="STRING" id="1054996.SAMN05444414_10669"/>
<accession>A0A1M6YAW7</accession>
<protein>
    <submittedName>
        <fullName evidence="1">Uncharacterized protein</fullName>
    </submittedName>
</protein>
<name>A0A1M6YAW7_9RHOB</name>
<proteinExistence type="predicted"/>
<evidence type="ECO:0000313" key="2">
    <source>
        <dbReference type="Proteomes" id="UP000184191"/>
    </source>
</evidence>
<keyword evidence="2" id="KW-1185">Reference proteome</keyword>
<gene>
    <name evidence="1" type="ORF">SAMN05444414_10669</name>
</gene>